<organism evidence="3 4">
    <name type="scientific">Mycena albidolilacea</name>
    <dbReference type="NCBI Taxonomy" id="1033008"/>
    <lineage>
        <taxon>Eukaryota</taxon>
        <taxon>Fungi</taxon>
        <taxon>Dikarya</taxon>
        <taxon>Basidiomycota</taxon>
        <taxon>Agaricomycotina</taxon>
        <taxon>Agaricomycetes</taxon>
        <taxon>Agaricomycetidae</taxon>
        <taxon>Agaricales</taxon>
        <taxon>Marasmiineae</taxon>
        <taxon>Mycenaceae</taxon>
        <taxon>Mycena</taxon>
    </lineage>
</organism>
<dbReference type="Pfam" id="PF07065">
    <property type="entry name" value="D123"/>
    <property type="match status" value="1"/>
</dbReference>
<dbReference type="PANTHER" id="PTHR15323">
    <property type="entry name" value="D123 PROTEIN"/>
    <property type="match status" value="1"/>
</dbReference>
<dbReference type="AlphaFoldDB" id="A0AAD7F2X3"/>
<dbReference type="PANTHER" id="PTHR15323:SF6">
    <property type="entry name" value="CELL DIVISION CYCLE PROTEIN 123 HOMOLOG"/>
    <property type="match status" value="1"/>
</dbReference>
<comment type="similarity">
    <text evidence="1">Belongs to the CDC123 family.</text>
</comment>
<evidence type="ECO:0000313" key="4">
    <source>
        <dbReference type="Proteomes" id="UP001218218"/>
    </source>
</evidence>
<feature type="compositionally biased region" description="Acidic residues" evidence="2">
    <location>
        <begin position="61"/>
        <end position="88"/>
    </location>
</feature>
<evidence type="ECO:0000256" key="2">
    <source>
        <dbReference type="SAM" id="MobiDB-lite"/>
    </source>
</evidence>
<dbReference type="Proteomes" id="UP001218218">
    <property type="component" value="Unassembled WGS sequence"/>
</dbReference>
<gene>
    <name evidence="3" type="ORF">DFH08DRAFT_835561</name>
</gene>
<accession>A0AAD7F2X3</accession>
<reference evidence="3" key="1">
    <citation type="submission" date="2023-03" db="EMBL/GenBank/DDBJ databases">
        <title>Massive genome expansion in bonnet fungi (Mycena s.s.) driven by repeated elements and novel gene families across ecological guilds.</title>
        <authorList>
            <consortium name="Lawrence Berkeley National Laboratory"/>
            <person name="Harder C.B."/>
            <person name="Miyauchi S."/>
            <person name="Viragh M."/>
            <person name="Kuo A."/>
            <person name="Thoen E."/>
            <person name="Andreopoulos B."/>
            <person name="Lu D."/>
            <person name="Skrede I."/>
            <person name="Drula E."/>
            <person name="Henrissat B."/>
            <person name="Morin E."/>
            <person name="Kohler A."/>
            <person name="Barry K."/>
            <person name="LaButti K."/>
            <person name="Morin E."/>
            <person name="Salamov A."/>
            <person name="Lipzen A."/>
            <person name="Mereny Z."/>
            <person name="Hegedus B."/>
            <person name="Baldrian P."/>
            <person name="Stursova M."/>
            <person name="Weitz H."/>
            <person name="Taylor A."/>
            <person name="Grigoriev I.V."/>
            <person name="Nagy L.G."/>
            <person name="Martin F."/>
            <person name="Kauserud H."/>
        </authorList>
    </citation>
    <scope>NUCLEOTIDE SEQUENCE</scope>
    <source>
        <strain evidence="3">CBHHK002</strain>
    </source>
</reference>
<dbReference type="InterPro" id="IPR009772">
    <property type="entry name" value="CDC123"/>
</dbReference>
<dbReference type="EMBL" id="JARIHO010000002">
    <property type="protein sequence ID" value="KAJ7366812.1"/>
    <property type="molecule type" value="Genomic_DNA"/>
</dbReference>
<evidence type="ECO:0000256" key="1">
    <source>
        <dbReference type="ARBA" id="ARBA00011047"/>
    </source>
</evidence>
<feature type="region of interest" description="Disordered" evidence="2">
    <location>
        <begin position="58"/>
        <end position="91"/>
    </location>
</feature>
<evidence type="ECO:0000313" key="3">
    <source>
        <dbReference type="EMBL" id="KAJ7366812.1"/>
    </source>
</evidence>
<dbReference type="GO" id="GO:0005737">
    <property type="term" value="C:cytoplasm"/>
    <property type="evidence" value="ECO:0007669"/>
    <property type="project" value="TreeGrafter"/>
</dbReference>
<comment type="caution">
    <text evidence="3">The sequence shown here is derived from an EMBL/GenBank/DDBJ whole genome shotgun (WGS) entry which is preliminary data.</text>
</comment>
<sequence length="348" mass="39087">MSSPESSPFPPLTPSDILCFQFSSWYPVFSSLSIKSTVRPLPPDFVDYLRDDAHGVFLPEGSDDLPAESTLSDDEGEGEGEDSDGSDDGEVRRRFAFPELDAQIRECIQTYGAVFPKLNFSSPKDASWMLPQSSPCKCTSPADVYMLLKSSDFITHDLTAESVFTGCSSEPEPYALELVLRKWYPVDRSRELRCFVRQNALIGLSQRDTNYYDFLNDAPTKAGIVSRVRDFWETNIKIKWQGPQDYTFDLLLTRDLSRGHILDFNPYAPRTDPLLFSYDELHALSTSAAPELRVIDSRAHPAAISSAPANQHNMIPFEALSLSNGRDIEEFAEAWKEGIVQSVVEEEI</sequence>
<protein>
    <submittedName>
        <fullName evidence="3">D123-domain-containing protein</fullName>
    </submittedName>
</protein>
<name>A0AAD7F2X3_9AGAR</name>
<proteinExistence type="inferred from homology"/>
<keyword evidence="4" id="KW-1185">Reference proteome</keyword>